<dbReference type="InterPro" id="IPR002345">
    <property type="entry name" value="Lipocalin"/>
</dbReference>
<reference evidence="10" key="2">
    <citation type="submission" date="2025-08" db="UniProtKB">
        <authorList>
            <consortium name="Ensembl"/>
        </authorList>
    </citation>
    <scope>IDENTIFICATION</scope>
</reference>
<gene>
    <name evidence="10" type="primary">LOC103095354</name>
</gene>
<dbReference type="PANTHER" id="PTHR11430">
    <property type="entry name" value="LIPOCALIN"/>
    <property type="match status" value="1"/>
</dbReference>
<dbReference type="OrthoDB" id="9048943at2759"/>
<evidence type="ECO:0000256" key="5">
    <source>
        <dbReference type="ARBA" id="ARBA00022743"/>
    </source>
</evidence>
<evidence type="ECO:0000256" key="6">
    <source>
        <dbReference type="ARBA" id="ARBA00023157"/>
    </source>
</evidence>
<evidence type="ECO:0000313" key="11">
    <source>
        <dbReference type="Proteomes" id="UP000002280"/>
    </source>
</evidence>
<proteinExistence type="inferred from homology"/>
<sequence length="173" mass="19436">MKILVLIMELALICGLQADIKLGNIASQLTGEWFTIALGSNVTQKIEEGGSLRLFIKNIGEQNGIIKGTFFKRENGKCVQFSVSTKTEMGSPKQIEYDGLNEVSLQSIDSVHAIFVFHNSNNGKVTTWAELYGRTPDLPNEMKKKFEKICEKFGIRRDQIIDMSTDDRCSNLR</sequence>
<comment type="subcellular location">
    <subcellularLocation>
        <location evidence="1">Secreted</location>
    </subcellularLocation>
</comment>
<feature type="domain" description="Lipocalin/cytosolic fatty-acid binding" evidence="9">
    <location>
        <begin position="30"/>
        <end position="164"/>
    </location>
</feature>
<accession>F7F0X2</accession>
<dbReference type="GO" id="GO:0036094">
    <property type="term" value="F:small molecule binding"/>
    <property type="evidence" value="ECO:0007669"/>
    <property type="project" value="InterPro"/>
</dbReference>
<dbReference type="eggNOG" id="ENOG502S6GK">
    <property type="taxonomic scope" value="Eukaryota"/>
</dbReference>
<dbReference type="KEGG" id="mdo:103095354"/>
<dbReference type="AlphaFoldDB" id="F7F0X2"/>
<keyword evidence="4 8" id="KW-0732">Signal</keyword>
<dbReference type="InterPro" id="IPR002971">
    <property type="entry name" value="Maj_urinary"/>
</dbReference>
<feature type="signal peptide" evidence="8">
    <location>
        <begin position="1"/>
        <end position="18"/>
    </location>
</feature>
<dbReference type="OMA" id="QLYAREP"/>
<evidence type="ECO:0000256" key="1">
    <source>
        <dbReference type="ARBA" id="ARBA00004613"/>
    </source>
</evidence>
<dbReference type="PROSITE" id="PS00213">
    <property type="entry name" value="LIPOCALIN"/>
    <property type="match status" value="1"/>
</dbReference>
<dbReference type="SUPFAM" id="SSF50814">
    <property type="entry name" value="Lipocalins"/>
    <property type="match status" value="1"/>
</dbReference>
<dbReference type="InterPro" id="IPR000566">
    <property type="entry name" value="Lipocln_cytosolic_FA-bd_dom"/>
</dbReference>
<dbReference type="InterPro" id="IPR022272">
    <property type="entry name" value="Lipocalin_CS"/>
</dbReference>
<dbReference type="GeneTree" id="ENSGT01050000244868"/>
<keyword evidence="3" id="KW-0964">Secreted</keyword>
<reference evidence="10" key="3">
    <citation type="submission" date="2025-09" db="UniProtKB">
        <authorList>
            <consortium name="Ensembl"/>
        </authorList>
    </citation>
    <scope>IDENTIFICATION</scope>
</reference>
<dbReference type="PRINTS" id="PR01221">
    <property type="entry name" value="MAJORURINARY"/>
</dbReference>
<dbReference type="Bgee" id="ENSMODG00000017506">
    <property type="expression patterns" value="Expressed in uterine wall and 13 other cell types or tissues"/>
</dbReference>
<evidence type="ECO:0000313" key="10">
    <source>
        <dbReference type="Ensembl" id="ENSMODP00000021841.3"/>
    </source>
</evidence>
<dbReference type="GeneID" id="103095354"/>
<dbReference type="InterPro" id="IPR012674">
    <property type="entry name" value="Calycin"/>
</dbReference>
<reference evidence="10 11" key="1">
    <citation type="journal article" date="2007" name="Nature">
        <title>Genome of the marsupial Monodelphis domestica reveals innovation in non-coding sequences.</title>
        <authorList>
            <person name="Mikkelsen T.S."/>
            <person name="Wakefield M.J."/>
            <person name="Aken B."/>
            <person name="Amemiya C.T."/>
            <person name="Chang J.L."/>
            <person name="Duke S."/>
            <person name="Garber M."/>
            <person name="Gentles A.J."/>
            <person name="Goodstadt L."/>
            <person name="Heger A."/>
            <person name="Jurka J."/>
            <person name="Kamal M."/>
            <person name="Mauceli E."/>
            <person name="Searle S.M."/>
            <person name="Sharpe T."/>
            <person name="Baker M.L."/>
            <person name="Batzer M.A."/>
            <person name="Benos P.V."/>
            <person name="Belov K."/>
            <person name="Clamp M."/>
            <person name="Cook A."/>
            <person name="Cuff J."/>
            <person name="Das R."/>
            <person name="Davidow L."/>
            <person name="Deakin J.E."/>
            <person name="Fazzari M.J."/>
            <person name="Glass J.L."/>
            <person name="Grabherr M."/>
            <person name="Greally J.M."/>
            <person name="Gu W."/>
            <person name="Hore T.A."/>
            <person name="Huttley G.A."/>
            <person name="Kleber M."/>
            <person name="Jirtle R.L."/>
            <person name="Koina E."/>
            <person name="Lee J.T."/>
            <person name="Mahony S."/>
            <person name="Marra M.A."/>
            <person name="Miller R.D."/>
            <person name="Nicholls R.D."/>
            <person name="Oda M."/>
            <person name="Papenfuss A.T."/>
            <person name="Parra Z.E."/>
            <person name="Pollock D.D."/>
            <person name="Ray D.A."/>
            <person name="Schein J.E."/>
            <person name="Speed T.P."/>
            <person name="Thompson K."/>
            <person name="VandeBerg J.L."/>
            <person name="Wade C.M."/>
            <person name="Walker J.A."/>
            <person name="Waters P.D."/>
            <person name="Webber C."/>
            <person name="Weidman J.R."/>
            <person name="Xie X."/>
            <person name="Zody M.C."/>
            <person name="Baldwin J."/>
            <person name="Abdouelleil A."/>
            <person name="Abdulkadir J."/>
            <person name="Abebe A."/>
            <person name="Abera B."/>
            <person name="Abreu J."/>
            <person name="Acer S.C."/>
            <person name="Aftuck L."/>
            <person name="Alexander A."/>
            <person name="An P."/>
            <person name="Anderson E."/>
            <person name="Anderson S."/>
            <person name="Arachi H."/>
            <person name="Azer M."/>
            <person name="Bachantsang P."/>
            <person name="Barry A."/>
            <person name="Bayul T."/>
            <person name="Berlin A."/>
            <person name="Bessette D."/>
            <person name="Bloom T."/>
            <person name="Bloom T."/>
            <person name="Boguslavskiy L."/>
            <person name="Bonnet C."/>
            <person name="Boukhgalter B."/>
            <person name="Bourzgui I."/>
            <person name="Brown A."/>
            <person name="Cahill P."/>
            <person name="Channer S."/>
            <person name="Cheshatsang Y."/>
            <person name="Chuda L."/>
            <person name="Citroen M."/>
            <person name="Collymore A."/>
            <person name="Cooke P."/>
            <person name="Costello M."/>
            <person name="D'Aco K."/>
            <person name="Daza R."/>
            <person name="De Haan G."/>
            <person name="DeGray S."/>
            <person name="DeMaso C."/>
            <person name="Dhargay N."/>
            <person name="Dooley K."/>
            <person name="Dooley E."/>
            <person name="Doricent M."/>
            <person name="Dorje P."/>
            <person name="Dorjee K."/>
            <person name="Dupes A."/>
            <person name="Elong R."/>
            <person name="Falk J."/>
            <person name="Farina A."/>
            <person name="Faro S."/>
            <person name="Ferguson D."/>
            <person name="Fisher S."/>
            <person name="Foley C.D."/>
            <person name="Franke A."/>
            <person name="Friedrich D."/>
            <person name="Gadbois L."/>
            <person name="Gearin G."/>
            <person name="Gearin C.R."/>
            <person name="Giannoukos G."/>
            <person name="Goode T."/>
            <person name="Graham J."/>
            <person name="Grandbois E."/>
            <person name="Grewal S."/>
            <person name="Gyaltsen K."/>
            <person name="Hafez N."/>
            <person name="Hagos B."/>
            <person name="Hall J."/>
            <person name="Henson C."/>
            <person name="Hollinger A."/>
            <person name="Honan T."/>
            <person name="Huard M.D."/>
            <person name="Hughes L."/>
            <person name="Hurhula B."/>
            <person name="Husby M.E."/>
            <person name="Kamat A."/>
            <person name="Kanga B."/>
            <person name="Kashin S."/>
            <person name="Khazanovich D."/>
            <person name="Kisner P."/>
            <person name="Lance K."/>
            <person name="Lara M."/>
            <person name="Lee W."/>
            <person name="Lennon N."/>
            <person name="Letendre F."/>
            <person name="LeVine R."/>
            <person name="Lipovsky A."/>
            <person name="Liu X."/>
            <person name="Liu J."/>
            <person name="Liu S."/>
            <person name="Lokyitsang T."/>
            <person name="Lokyitsang Y."/>
            <person name="Lubonja R."/>
            <person name="Lui A."/>
            <person name="MacDonald P."/>
            <person name="Magnisalis V."/>
            <person name="Maru K."/>
            <person name="Matthews C."/>
            <person name="McCusker W."/>
            <person name="McDonough S."/>
            <person name="Mehta T."/>
            <person name="Meldrim J."/>
            <person name="Meneus L."/>
            <person name="Mihai O."/>
            <person name="Mihalev A."/>
            <person name="Mihova T."/>
            <person name="Mittelman R."/>
            <person name="Mlenga V."/>
            <person name="Montmayeur A."/>
            <person name="Mulrain L."/>
            <person name="Navidi A."/>
            <person name="Naylor J."/>
            <person name="Negash T."/>
            <person name="Nguyen T."/>
            <person name="Nguyen N."/>
            <person name="Nicol R."/>
            <person name="Norbu C."/>
            <person name="Norbu N."/>
            <person name="Novod N."/>
            <person name="O'Neill B."/>
            <person name="Osman S."/>
            <person name="Markiewicz E."/>
            <person name="Oyono O.L."/>
            <person name="Patti C."/>
            <person name="Phunkhang P."/>
            <person name="Pierre F."/>
            <person name="Priest M."/>
            <person name="Raghuraman S."/>
            <person name="Rege F."/>
            <person name="Reyes R."/>
            <person name="Rise C."/>
            <person name="Rogov P."/>
            <person name="Ross K."/>
            <person name="Ryan E."/>
            <person name="Settipalli S."/>
            <person name="Shea T."/>
            <person name="Sherpa N."/>
            <person name="Shi L."/>
            <person name="Shih D."/>
            <person name="Sparrow T."/>
            <person name="Spaulding J."/>
            <person name="Stalker J."/>
            <person name="Stange-Thomann N."/>
            <person name="Stavropoulos S."/>
            <person name="Stone C."/>
            <person name="Strader C."/>
            <person name="Tesfaye S."/>
            <person name="Thomson T."/>
            <person name="Thoulutsang Y."/>
            <person name="Thoulutsang D."/>
            <person name="Topham K."/>
            <person name="Topping I."/>
            <person name="Tsamla T."/>
            <person name="Vassiliev H."/>
            <person name="Vo A."/>
            <person name="Wangchuk T."/>
            <person name="Wangdi T."/>
            <person name="Weiand M."/>
            <person name="Wilkinson J."/>
            <person name="Wilson A."/>
            <person name="Yadav S."/>
            <person name="Young G."/>
            <person name="Yu Q."/>
            <person name="Zembek L."/>
            <person name="Zhong D."/>
            <person name="Zimmer A."/>
            <person name="Zwirko Z."/>
            <person name="Jaffe D.B."/>
            <person name="Alvarez P."/>
            <person name="Brockman W."/>
            <person name="Butler J."/>
            <person name="Chin C."/>
            <person name="Gnerre S."/>
            <person name="MacCallum I."/>
            <person name="Graves J.A."/>
            <person name="Ponting C.P."/>
            <person name="Breen M."/>
            <person name="Samollow P.B."/>
            <person name="Lander E.S."/>
            <person name="Lindblad-Toh K."/>
        </authorList>
    </citation>
    <scope>NUCLEOTIDE SEQUENCE [LARGE SCALE GENOMIC DNA]</scope>
</reference>
<keyword evidence="11" id="KW-1185">Reference proteome</keyword>
<dbReference type="Ensembl" id="ENSMODT00000022221.4">
    <property type="protein sequence ID" value="ENSMODP00000021841.3"/>
    <property type="gene ID" value="ENSMODG00000017506.4"/>
</dbReference>
<keyword evidence="5" id="KW-0494">Milk protein</keyword>
<evidence type="ECO:0000256" key="4">
    <source>
        <dbReference type="ARBA" id="ARBA00022729"/>
    </source>
</evidence>
<dbReference type="Gene3D" id="2.40.128.20">
    <property type="match status" value="1"/>
</dbReference>
<evidence type="ECO:0000256" key="8">
    <source>
        <dbReference type="SAM" id="SignalP"/>
    </source>
</evidence>
<dbReference type="PANTHER" id="PTHR11430:SF76">
    <property type="entry name" value="MAJOR URINARY PROTEIN 1-RELATED"/>
    <property type="match status" value="1"/>
</dbReference>
<dbReference type="Proteomes" id="UP000002280">
    <property type="component" value="Chromosome 1"/>
</dbReference>
<name>F7F0X2_MONDO</name>
<dbReference type="STRING" id="13616.ENSMODP00000021841"/>
<protein>
    <submittedName>
        <fullName evidence="10">Trichosurin-like</fullName>
    </submittedName>
</protein>
<dbReference type="RefSeq" id="XP_007475413.1">
    <property type="nucleotide sequence ID" value="XM_007475351.3"/>
</dbReference>
<evidence type="ECO:0000259" key="9">
    <source>
        <dbReference type="Pfam" id="PF00061"/>
    </source>
</evidence>
<evidence type="ECO:0000256" key="2">
    <source>
        <dbReference type="ARBA" id="ARBA00006889"/>
    </source>
</evidence>
<dbReference type="Pfam" id="PF00061">
    <property type="entry name" value="Lipocalin"/>
    <property type="match status" value="1"/>
</dbReference>
<dbReference type="InParanoid" id="F7F0X2"/>
<evidence type="ECO:0000256" key="7">
    <source>
        <dbReference type="RuleBase" id="RU003695"/>
    </source>
</evidence>
<dbReference type="GO" id="GO:0005615">
    <property type="term" value="C:extracellular space"/>
    <property type="evidence" value="ECO:0000318"/>
    <property type="project" value="GO_Central"/>
</dbReference>
<keyword evidence="6" id="KW-1015">Disulfide bond</keyword>
<feature type="chain" id="PRO_5003352735" evidence="8">
    <location>
        <begin position="19"/>
        <end position="173"/>
    </location>
</feature>
<evidence type="ECO:0000256" key="3">
    <source>
        <dbReference type="ARBA" id="ARBA00022525"/>
    </source>
</evidence>
<organism evidence="10 11">
    <name type="scientific">Monodelphis domestica</name>
    <name type="common">Gray short-tailed opossum</name>
    <dbReference type="NCBI Taxonomy" id="13616"/>
    <lineage>
        <taxon>Eukaryota</taxon>
        <taxon>Metazoa</taxon>
        <taxon>Chordata</taxon>
        <taxon>Craniata</taxon>
        <taxon>Vertebrata</taxon>
        <taxon>Euteleostomi</taxon>
        <taxon>Mammalia</taxon>
        <taxon>Metatheria</taxon>
        <taxon>Didelphimorphia</taxon>
        <taxon>Didelphidae</taxon>
        <taxon>Monodelphis</taxon>
    </lineage>
</organism>
<dbReference type="FunCoup" id="F7F0X2">
    <property type="interactions" value="112"/>
</dbReference>
<comment type="similarity">
    <text evidence="2 7">Belongs to the calycin superfamily. Lipocalin family.</text>
</comment>
<dbReference type="HOGENOM" id="CLU_094061_4_0_1"/>